<dbReference type="Proteomes" id="UP000464954">
    <property type="component" value="Chromosome"/>
</dbReference>
<accession>A0A6P1M9B7</accession>
<dbReference type="Pfam" id="PF03237">
    <property type="entry name" value="Terminase_6N"/>
    <property type="match status" value="1"/>
</dbReference>
<keyword evidence="2" id="KW-1185">Reference proteome</keyword>
<gene>
    <name evidence="1" type="ORF">GT409_13880</name>
</gene>
<sequence length="423" mass="48301">MAITLNYRPHRGQQIIHDARDRRFRVICTGRRFGKTLCLAGELLDRGALAPGDYGWVAPTYNVAERGKEALRDIAGGFVRFVGRTPTRAEFDGPYGTTRIWFLSADNPENIRGYGFRGVVVDEAAVVPPDVWNYILRPTIAQTLGWAVFISTPKGRNWFYDLFTRGEDPAEPDYAAFQFPSSDSPYFPSLEWEDAKRTLPADVFKQEYEAQFLEDSAGVFRNVSSCLFPQGALTREDRAGAVVIGCDVAKHTDFTVLVAMNQRTGRCFDMERFNQLDWPIQKDRILEFARKWRGRIILDATGAGDPIYDDLARRYSNIEPFKFTAQSKVELVQRLIVAVEQQRVSWPEEWQVLTNEMQRYEYEISARGRFSYNAPAGFHDDCVMALALANHRRWETESVGPMLPLTPRGRFSPFAKRPRILPG</sequence>
<evidence type="ECO:0000313" key="2">
    <source>
        <dbReference type="Proteomes" id="UP000464954"/>
    </source>
</evidence>
<dbReference type="RefSeq" id="WP_160629657.1">
    <property type="nucleotide sequence ID" value="NZ_CP047593.1"/>
</dbReference>
<dbReference type="AlphaFoldDB" id="A0A6P1M9B7"/>
<dbReference type="Gene3D" id="3.40.50.300">
    <property type="entry name" value="P-loop containing nucleotide triphosphate hydrolases"/>
    <property type="match status" value="1"/>
</dbReference>
<dbReference type="KEGG" id="taer:GT409_13880"/>
<dbReference type="InterPro" id="IPR027417">
    <property type="entry name" value="P-loop_NTPase"/>
</dbReference>
<dbReference type="EMBL" id="CP047593">
    <property type="protein sequence ID" value="QHI70481.1"/>
    <property type="molecule type" value="Genomic_DNA"/>
</dbReference>
<protein>
    <recommendedName>
        <fullName evidence="3">Terminase</fullName>
    </recommendedName>
</protein>
<evidence type="ECO:0000313" key="1">
    <source>
        <dbReference type="EMBL" id="QHI70481.1"/>
    </source>
</evidence>
<dbReference type="Gene3D" id="3.30.420.240">
    <property type="match status" value="1"/>
</dbReference>
<proteinExistence type="predicted"/>
<reference evidence="1 2" key="1">
    <citation type="submission" date="2020-01" db="EMBL/GenBank/DDBJ databases">
        <title>Ponticoccus aerotolerans gen. nov., sp. nov., an anaerobic bacterium and proposal of Ponticoccusceae fam. nov., Ponticoccusles ord. nov. and Ponticoccuse classis nov. in the phylum Kiritimatiellaeota.</title>
        <authorList>
            <person name="Zhou L.Y."/>
            <person name="Du Z.J."/>
        </authorList>
    </citation>
    <scope>NUCLEOTIDE SEQUENCE [LARGE SCALE GENOMIC DNA]</scope>
    <source>
        <strain evidence="1 2">S-5007</strain>
    </source>
</reference>
<evidence type="ECO:0008006" key="3">
    <source>
        <dbReference type="Google" id="ProtNLM"/>
    </source>
</evidence>
<name>A0A6P1M9B7_9BACT</name>
<organism evidence="1 2">
    <name type="scientific">Tichowtungia aerotolerans</name>
    <dbReference type="NCBI Taxonomy" id="2697043"/>
    <lineage>
        <taxon>Bacteria</taxon>
        <taxon>Pseudomonadati</taxon>
        <taxon>Kiritimatiellota</taxon>
        <taxon>Tichowtungiia</taxon>
        <taxon>Tichowtungiales</taxon>
        <taxon>Tichowtungiaceae</taxon>
        <taxon>Tichowtungia</taxon>
    </lineage>
</organism>